<dbReference type="InterPro" id="IPR015050">
    <property type="entry name" value="BofC_C"/>
</dbReference>
<dbReference type="HOGENOM" id="CLU_105390_0_0_9"/>
<gene>
    <name evidence="2" type="ORF">PBOR_28240</name>
</gene>
<dbReference type="AlphaFoldDB" id="A0A089MVH9"/>
<dbReference type="EMBL" id="CP009285">
    <property type="protein sequence ID" value="AIQ60409.1"/>
    <property type="molecule type" value="Genomic_DNA"/>
</dbReference>
<proteinExistence type="predicted"/>
<dbReference type="Proteomes" id="UP000029518">
    <property type="component" value="Chromosome"/>
</dbReference>
<feature type="domain" description="Bypass of forespore C C-terminal" evidence="1">
    <location>
        <begin position="163"/>
        <end position="239"/>
    </location>
</feature>
<reference evidence="2" key="1">
    <citation type="submission" date="2014-08" db="EMBL/GenBank/DDBJ databases">
        <title>Comparative genomics of the Paenibacillus odorifer group.</title>
        <authorList>
            <person name="den Bakker H.C."/>
            <person name="Tsai Y.-C.Y.-C."/>
            <person name="Martin N."/>
            <person name="Korlach J."/>
            <person name="Wiedmann M."/>
        </authorList>
    </citation>
    <scope>NUCLEOTIDE SEQUENCE [LARGE SCALE GENOMIC DNA]</scope>
    <source>
        <strain evidence="2">DSM 13188</strain>
    </source>
</reference>
<evidence type="ECO:0000313" key="2">
    <source>
        <dbReference type="EMBL" id="AIQ60409.1"/>
    </source>
</evidence>
<dbReference type="Gene3D" id="3.30.70.1740">
    <property type="entry name" value="Bypass-of-forespore C, C-terminal domain"/>
    <property type="match status" value="1"/>
</dbReference>
<dbReference type="Pfam" id="PF08955">
    <property type="entry name" value="BofC_C"/>
    <property type="match status" value="1"/>
</dbReference>
<sequence length="253" mass="28557">MNAFRLKKQLWRRWRRWKKAPWVGAACIVLTVLAWRGMQVPEEISALLDHSAWTLPGTLDATMEQTKEAGGSMPAVAAVYNHIESDEEERAAILDSKGLLEAVSREPVSRTVHLKTIYVSGEEVQTLPGNRNPSQLKVLIAQHSGWSGWLSREGDLWLEQRVNDLSPLTKKEAYFGVDEQGNLTLFKGPPASEKVMKTFFQLDMGSMKSSLPEGIWDQLHQGIRVQDMEEYNSVLSTFSDYARDSAEQVMHAE</sequence>
<dbReference type="InterPro" id="IPR038117">
    <property type="entry name" value="BofC_C_sf"/>
</dbReference>
<name>A0A089MVH9_PAEBO</name>
<evidence type="ECO:0000313" key="3">
    <source>
        <dbReference type="Proteomes" id="UP000029518"/>
    </source>
</evidence>
<accession>A0A089MVH9</accession>
<evidence type="ECO:0000259" key="1">
    <source>
        <dbReference type="Pfam" id="PF08955"/>
    </source>
</evidence>
<organism evidence="2 3">
    <name type="scientific">Paenibacillus borealis</name>
    <dbReference type="NCBI Taxonomy" id="160799"/>
    <lineage>
        <taxon>Bacteria</taxon>
        <taxon>Bacillati</taxon>
        <taxon>Bacillota</taxon>
        <taxon>Bacilli</taxon>
        <taxon>Bacillales</taxon>
        <taxon>Paenibacillaceae</taxon>
        <taxon>Paenibacillus</taxon>
    </lineage>
</organism>
<dbReference type="KEGG" id="pbd:PBOR_28240"/>
<keyword evidence="3" id="KW-1185">Reference proteome</keyword>
<protein>
    <recommendedName>
        <fullName evidence="1">Bypass of forespore C C-terminal domain-containing protein</fullName>
    </recommendedName>
</protein>